<accession>A0ACC2EXF5</accession>
<protein>
    <submittedName>
        <fullName evidence="1">Uncharacterized protein</fullName>
    </submittedName>
</protein>
<sequence length="994" mass="105255">MELGLGVADVDPSAWQQQESISDSKELTVQNNGAYPVDYSGFGAFTTSGEGFEQPQGIGDDSDYGNNETDVDGGQDQRPPWQGGSSEWQQRDAASDQKHVLDYSAEENTLAISENSGKARDGWQQSSDDCEGVLAKANDSRGYADGDGKANGKAGYSIPELSKGSEQQFFSAGALAKADDGGSVEANGQGRHPCSDLSEVLEQQSFSAGGEEEVAPGSGGLLAGESDGRGETSSGKKRRSRWGPQPDGESEPQDSEGAETKKRKSRWEASEEPKPSLLGQIQLPDFVKALTGGVDLDPEIQALNIQLLEINRKLQSGQFVDERPDEIRSPSPEPLYDNNGIRINTKEYRVKERLTRDRQEIISQLIKKNPAFKPPPDYRPPKVYKKLYIPLKEYPGYNFIGLIIGPRGNTQKRMEKETGAKIVIRGKGSIKEGRLLQKRDMKPDISENEDLHVLVEADNQEALEKAAGMVERLLVPVDEVRNEHKRAQLRELAALNGTIRDDEFCRLCGEAGHRQFACPSRHSTFKSDVLCRICGDGGHPTIDCPMRGSAQGNKMDDEYKNFLAELGGGSDGGGDIGGSRQMGAPLALPGPQGGPPWSGNAGAGSGSNAGSGIGYKAGSMGGQNVASMDPRGAGSGLAMPQQQGIGNQFFQSGQFAGKFGKDDDSNLYVSYLPNFLDEEGLRQLFAPFGQIESTRVIRDKLNGSSKGYGFVKFSDANCAAQAVAHMNGYRLEGKNLAVRVAGRPPPPGAPGGQDYMVGSGYPPYQQLPPQGSPMGPYQAAPPPWGAPLRPPPYNNFYESSGPANHYGPQYPIPPAHQGPHSFPSGPYAGPSVRVPSVYSGPPPYSGFAPQAPGFAGPPSQGGAAAAYQGPPVQGIPSAGQSQGPPGGMSNAPSSYPPGPAGSSQPPGSLSSSNISGVGVSPVTQAAAQVGQMGMAAYPAPPPNPYQGHYIAPSHLPPSTGGGAPWLTSTNPHPGGQQNNAVESEYERFMSEMGR</sequence>
<dbReference type="Proteomes" id="UP001162992">
    <property type="component" value="Chromosome 1"/>
</dbReference>
<organism evidence="1 2">
    <name type="scientific">Diphasiastrum complanatum</name>
    <name type="common">Issler's clubmoss</name>
    <name type="synonym">Lycopodium complanatum</name>
    <dbReference type="NCBI Taxonomy" id="34168"/>
    <lineage>
        <taxon>Eukaryota</taxon>
        <taxon>Viridiplantae</taxon>
        <taxon>Streptophyta</taxon>
        <taxon>Embryophyta</taxon>
        <taxon>Tracheophyta</taxon>
        <taxon>Lycopodiopsida</taxon>
        <taxon>Lycopodiales</taxon>
        <taxon>Lycopodiaceae</taxon>
        <taxon>Lycopodioideae</taxon>
        <taxon>Diphasiastrum</taxon>
    </lineage>
</organism>
<evidence type="ECO:0000313" key="1">
    <source>
        <dbReference type="EMBL" id="KAJ7571112.1"/>
    </source>
</evidence>
<gene>
    <name evidence="1" type="ORF">O6H91_01G149300</name>
</gene>
<keyword evidence="2" id="KW-1185">Reference proteome</keyword>
<reference evidence="2" key="1">
    <citation type="journal article" date="2024" name="Proc. Natl. Acad. Sci. U.S.A.">
        <title>Extraordinary preservation of gene collinearity over three hundred million years revealed in homosporous lycophytes.</title>
        <authorList>
            <person name="Li C."/>
            <person name="Wickell D."/>
            <person name="Kuo L.Y."/>
            <person name="Chen X."/>
            <person name="Nie B."/>
            <person name="Liao X."/>
            <person name="Peng D."/>
            <person name="Ji J."/>
            <person name="Jenkins J."/>
            <person name="Williams M."/>
            <person name="Shu S."/>
            <person name="Plott C."/>
            <person name="Barry K."/>
            <person name="Rajasekar S."/>
            <person name="Grimwood J."/>
            <person name="Han X."/>
            <person name="Sun S."/>
            <person name="Hou Z."/>
            <person name="He W."/>
            <person name="Dai G."/>
            <person name="Sun C."/>
            <person name="Schmutz J."/>
            <person name="Leebens-Mack J.H."/>
            <person name="Li F.W."/>
            <person name="Wang L."/>
        </authorList>
    </citation>
    <scope>NUCLEOTIDE SEQUENCE [LARGE SCALE GENOMIC DNA]</scope>
    <source>
        <strain evidence="2">cv. PW_Plant_1</strain>
    </source>
</reference>
<evidence type="ECO:0000313" key="2">
    <source>
        <dbReference type="Proteomes" id="UP001162992"/>
    </source>
</evidence>
<comment type="caution">
    <text evidence="1">The sequence shown here is derived from an EMBL/GenBank/DDBJ whole genome shotgun (WGS) entry which is preliminary data.</text>
</comment>
<dbReference type="EMBL" id="CM055092">
    <property type="protein sequence ID" value="KAJ7571112.1"/>
    <property type="molecule type" value="Genomic_DNA"/>
</dbReference>
<name>A0ACC2EXF5_DIPCM</name>
<proteinExistence type="predicted"/>